<dbReference type="STRING" id="583345.Mmol_0427"/>
<dbReference type="Proteomes" id="UP000002742">
    <property type="component" value="Chromosome"/>
</dbReference>
<organism evidence="2 3">
    <name type="scientific">Methylotenera mobilis (strain JLW8 / ATCC BAA-1282 / DSM 17540)</name>
    <dbReference type="NCBI Taxonomy" id="583345"/>
    <lineage>
        <taxon>Bacteria</taxon>
        <taxon>Pseudomonadati</taxon>
        <taxon>Pseudomonadota</taxon>
        <taxon>Betaproteobacteria</taxon>
        <taxon>Nitrosomonadales</taxon>
        <taxon>Methylophilaceae</taxon>
        <taxon>Methylotenera</taxon>
    </lineage>
</organism>
<dbReference type="KEGG" id="mmb:Mmol_0427"/>
<dbReference type="OrthoDB" id="9806213at2"/>
<evidence type="ECO:0000313" key="2">
    <source>
        <dbReference type="EMBL" id="ACT47337.1"/>
    </source>
</evidence>
<protein>
    <recommendedName>
        <fullName evidence="1">Abortive phage infection protein C-terminal domain-containing protein</fullName>
    </recommendedName>
</protein>
<evidence type="ECO:0000259" key="1">
    <source>
        <dbReference type="Pfam" id="PF10592"/>
    </source>
</evidence>
<dbReference type="AlphaFoldDB" id="C6WTL5"/>
<dbReference type="RefSeq" id="WP_015831375.1">
    <property type="nucleotide sequence ID" value="NC_012968.1"/>
</dbReference>
<reference evidence="2 3" key="2">
    <citation type="journal article" date="2011" name="J. Bacteriol.">
        <title>Genomes of three methylotrophs from a single niche uncover genetic and metabolic divergence of Methylophilaceae.</title>
        <authorList>
            <person name="Lapidus A."/>
            <person name="Clum A."/>
            <person name="Labutti K."/>
            <person name="Kaluzhnaya M.G."/>
            <person name="Lim S."/>
            <person name="Beck D.A."/>
            <person name="Glavina Del Rio T."/>
            <person name="Nolan M."/>
            <person name="Mavromatis K."/>
            <person name="Huntemann M."/>
            <person name="Lucas S."/>
            <person name="Lidstrom M.E."/>
            <person name="Ivanova N."/>
            <person name="Chistoserdova L."/>
        </authorList>
    </citation>
    <scope>NUCLEOTIDE SEQUENCE [LARGE SCALE GENOMIC DNA]</scope>
    <source>
        <strain evidence="3">JLW8 / ATCC BAA-1282 / DSM 17540</strain>
    </source>
</reference>
<dbReference type="HOGENOM" id="CLU_026290_1_0_4"/>
<name>C6WTL5_METML</name>
<proteinExistence type="predicted"/>
<feature type="domain" description="Abortive phage infection protein C-terminal" evidence="1">
    <location>
        <begin position="266"/>
        <end position="509"/>
    </location>
</feature>
<dbReference type="eggNOG" id="COG2159">
    <property type="taxonomic scope" value="Bacteria"/>
</dbReference>
<sequence>MSANNNNKIILEGCISQYQHENQLLSVESEIFELFTISQITKHMNITYENIYNSIVDGGNDGGIDSILIIVDDEVVESIDELDELNLSSSSKTRFYISQCKKENSFKELTIDKLISSCSMIFDLEKDEAYLTARFNADLLEKILILRAAWIKTSIKGGSLSIELNYCCVAPKIEISSSFTSKRTQLEKLISDKCSTPEVKFICYSSEELLKFYQARKPSRFTLTFKDNPLSTSFGEAGIGYVGTVKLGDYKKFLTDDDGSIKDYMFESNIRHFQGSAVDVNKKIAKTITENSQNDFWWLNNGITIIAENPNQASKLLSVDNVQIVNGLQSSYTIFNAHDGSTSDERSVLVKVIINKDKETIDKIIESTNSQNAVSSTALRATENTQRKIEIFFLNEGYFYDRRKNYYKNQGKPASKIFSIQFTAQAIETIGFDGPHTARSKPTSLIKDDKAYNRIFDSSKQFKSYLNCCLILKKTNEYWGLIEEAHLKKATTNLKLHLARIATSIVLNKTEYNFEDLAIIDLNNYTKESFKISLDLLVSSINSYVTANPNVNLINMAKSKPFTEHLKDNIEVYISL</sequence>
<evidence type="ECO:0000313" key="3">
    <source>
        <dbReference type="Proteomes" id="UP000002742"/>
    </source>
</evidence>
<dbReference type="EMBL" id="CP001672">
    <property type="protein sequence ID" value="ACT47337.1"/>
    <property type="molecule type" value="Genomic_DNA"/>
</dbReference>
<accession>C6WTL5</accession>
<dbReference type="InterPro" id="IPR018891">
    <property type="entry name" value="AIPR_C"/>
</dbReference>
<reference evidence="3" key="1">
    <citation type="submission" date="2009-07" db="EMBL/GenBank/DDBJ databases">
        <title>Complete sequence of Methylotenera mobilis JLW8.</title>
        <authorList>
            <consortium name="US DOE Joint Genome Institute"/>
            <person name="Lucas S."/>
            <person name="Copeland A."/>
            <person name="Lapidus A."/>
            <person name="Glavina del Rio T."/>
            <person name="Tice H."/>
            <person name="Bruce D."/>
            <person name="Goodwin L."/>
            <person name="Pitluck S."/>
            <person name="LaButti K.M."/>
            <person name="Clum A."/>
            <person name="Larimer F."/>
            <person name="Land M."/>
            <person name="Hauser L."/>
            <person name="Kyrpides N."/>
            <person name="Mikhailova N."/>
            <person name="Kayluzhnaya M."/>
            <person name="Chistoserdova L."/>
        </authorList>
    </citation>
    <scope>NUCLEOTIDE SEQUENCE [LARGE SCALE GENOMIC DNA]</scope>
    <source>
        <strain evidence="3">JLW8 / ATCC BAA-1282 / DSM 17540</strain>
    </source>
</reference>
<keyword evidence="3" id="KW-1185">Reference proteome</keyword>
<gene>
    <name evidence="2" type="ordered locus">Mmol_0427</name>
</gene>
<dbReference type="Pfam" id="PF10592">
    <property type="entry name" value="AIPR"/>
    <property type="match status" value="1"/>
</dbReference>